<keyword evidence="4 8" id="KW-0732">Signal</keyword>
<evidence type="ECO:0000256" key="1">
    <source>
        <dbReference type="ARBA" id="ARBA00001913"/>
    </source>
</evidence>
<name>Q482C5_COLP3</name>
<dbReference type="InterPro" id="IPR017850">
    <property type="entry name" value="Alkaline_phosphatase_core_sf"/>
</dbReference>
<feature type="compositionally biased region" description="Polar residues" evidence="7">
    <location>
        <begin position="167"/>
        <end position="176"/>
    </location>
</feature>
<feature type="domain" description="Sulfatase N-terminal" evidence="9">
    <location>
        <begin position="43"/>
        <end position="403"/>
    </location>
</feature>
<dbReference type="RefSeq" id="WP_011043187.1">
    <property type="nucleotide sequence ID" value="NC_003910.7"/>
</dbReference>
<evidence type="ECO:0000256" key="5">
    <source>
        <dbReference type="ARBA" id="ARBA00022801"/>
    </source>
</evidence>
<sequence>MKKQSLVATSLLAAFITGACTADTNIQAKPIVSQVKAKKLIKPNVLFIAVDDLRVQYGPYDFDKAITPNIDRLVNQGVAFTQAYSNVPVCGASRASMLTGVRPTINRFVAFESADKVAPWAPSIAKVFSDNGYTTYSLGKIFNNLTDHANDWSEFPWRPEGAKNEDSTSGNKKQASLLSRHDYVTSDGVAMAKKGIKNHPAFEKADVVDDAYKNGKIAKRAISDLKRLKKAGKPFFLAVGLKKPHLPFNAPSKYWDLYDESTIELTKIPLKAKDSPSQSDHNWNELRNYGHDGAMPKKGKMSDEMARKLIHGYHAATSYSDALIGNILTELESLGLEENTIVVLWGDHGWSLGEHTHWAKHSSYDVTNHIPLIIKVPGMTNGEFSKGLVESVDIFPTLTQLAGLPAPSSLQGDSLVPMLKNPQATVNDAVYPRWKNADSIRTPNYMYTEWRNKKNNKVIARMLFDHRVDPRETINVAENFKYAQVVVDLHNQLAAHIAQVEK</sequence>
<proteinExistence type="inferred from homology"/>
<keyword evidence="6" id="KW-0106">Calcium</keyword>
<dbReference type="SUPFAM" id="SSF53649">
    <property type="entry name" value="Alkaline phosphatase-like"/>
    <property type="match status" value="1"/>
</dbReference>
<dbReference type="GO" id="GO:0004423">
    <property type="term" value="F:iduronate-2-sulfatase activity"/>
    <property type="evidence" value="ECO:0007669"/>
    <property type="project" value="InterPro"/>
</dbReference>
<dbReference type="AlphaFoldDB" id="Q482C5"/>
<dbReference type="Gene3D" id="3.40.720.10">
    <property type="entry name" value="Alkaline Phosphatase, subunit A"/>
    <property type="match status" value="1"/>
</dbReference>
<evidence type="ECO:0000256" key="8">
    <source>
        <dbReference type="SAM" id="SignalP"/>
    </source>
</evidence>
<dbReference type="KEGG" id="cps:CPS_2375"/>
<keyword evidence="3" id="KW-0479">Metal-binding</keyword>
<dbReference type="CDD" id="cd16030">
    <property type="entry name" value="iduronate-2-sulfatase"/>
    <property type="match status" value="1"/>
</dbReference>
<dbReference type="Proteomes" id="UP000000547">
    <property type="component" value="Chromosome"/>
</dbReference>
<dbReference type="InterPro" id="IPR035874">
    <property type="entry name" value="IDS"/>
</dbReference>
<reference evidence="10" key="1">
    <citation type="journal article" date="2005" name="Proc. Natl. Acad. Sci. U.S.A.">
        <title>The psychrophilic lifestyle as revealed by the genome sequence of Colwellia psychrerythraea 34H through genomic and proteomic analyses.</title>
        <authorList>
            <person name="Methe B.A."/>
            <person name="Nelson K.E."/>
            <person name="Deming J.W."/>
            <person name="Momen B."/>
            <person name="Melamud E."/>
            <person name="Zhang X."/>
            <person name="Moult J."/>
            <person name="Madupu R."/>
            <person name="Nelson W.C."/>
            <person name="Dodson R.J."/>
            <person name="Brinkac L.M."/>
            <person name="Daugherty S.C."/>
            <person name="Durkin A.S."/>
            <person name="DeBoy R.T."/>
            <person name="Kolonay J.F."/>
            <person name="Sullivan S.A."/>
            <person name="Zhou L."/>
            <person name="Davidsen T.M."/>
            <person name="Wu M."/>
            <person name="Huston A.L."/>
            <person name="Lewis M."/>
            <person name="Weaver B."/>
            <person name="Weidman J.F."/>
            <person name="Khouri H."/>
            <person name="Utterback T.R."/>
            <person name="Feldblyum T.V."/>
            <person name="Fraser C.M."/>
        </authorList>
    </citation>
    <scope>NUCLEOTIDE SEQUENCE [LARGE SCALE GENOMIC DNA]</scope>
    <source>
        <strain evidence="10">34H</strain>
    </source>
</reference>
<gene>
    <name evidence="10" type="ordered locus">CPS_2375</name>
</gene>
<dbReference type="STRING" id="167879.CPS_2375"/>
<evidence type="ECO:0000256" key="3">
    <source>
        <dbReference type="ARBA" id="ARBA00022723"/>
    </source>
</evidence>
<evidence type="ECO:0000256" key="6">
    <source>
        <dbReference type="ARBA" id="ARBA00022837"/>
    </source>
</evidence>
<evidence type="ECO:0000256" key="2">
    <source>
        <dbReference type="ARBA" id="ARBA00008779"/>
    </source>
</evidence>
<feature type="chain" id="PRO_5004234177" evidence="8">
    <location>
        <begin position="22"/>
        <end position="502"/>
    </location>
</feature>
<dbReference type="GO" id="GO:0046872">
    <property type="term" value="F:metal ion binding"/>
    <property type="evidence" value="ECO:0007669"/>
    <property type="project" value="UniProtKB-KW"/>
</dbReference>
<evidence type="ECO:0000259" key="9">
    <source>
        <dbReference type="Pfam" id="PF00884"/>
    </source>
</evidence>
<dbReference type="GO" id="GO:0005737">
    <property type="term" value="C:cytoplasm"/>
    <property type="evidence" value="ECO:0007669"/>
    <property type="project" value="TreeGrafter"/>
</dbReference>
<dbReference type="HOGENOM" id="CLU_006332_9_0_6"/>
<dbReference type="PANTHER" id="PTHR45953:SF1">
    <property type="entry name" value="IDURONATE 2-SULFATASE"/>
    <property type="match status" value="1"/>
</dbReference>
<dbReference type="InterPro" id="IPR000917">
    <property type="entry name" value="Sulfatase_N"/>
</dbReference>
<dbReference type="EMBL" id="CP000083">
    <property type="protein sequence ID" value="AAZ24546.1"/>
    <property type="molecule type" value="Genomic_DNA"/>
</dbReference>
<evidence type="ECO:0000313" key="10">
    <source>
        <dbReference type="EMBL" id="AAZ24546.1"/>
    </source>
</evidence>
<dbReference type="PROSITE" id="PS51257">
    <property type="entry name" value="PROKAR_LIPOPROTEIN"/>
    <property type="match status" value="1"/>
</dbReference>
<evidence type="ECO:0000256" key="4">
    <source>
        <dbReference type="ARBA" id="ARBA00022729"/>
    </source>
</evidence>
<evidence type="ECO:0000256" key="7">
    <source>
        <dbReference type="SAM" id="MobiDB-lite"/>
    </source>
</evidence>
<keyword evidence="5" id="KW-0378">Hydrolase</keyword>
<feature type="region of interest" description="Disordered" evidence="7">
    <location>
        <begin position="156"/>
        <end position="176"/>
    </location>
</feature>
<evidence type="ECO:0000313" key="11">
    <source>
        <dbReference type="Proteomes" id="UP000000547"/>
    </source>
</evidence>
<comment type="similarity">
    <text evidence="2">Belongs to the sulfatase family.</text>
</comment>
<dbReference type="PANTHER" id="PTHR45953">
    <property type="entry name" value="IDURONATE 2-SULFATASE"/>
    <property type="match status" value="1"/>
</dbReference>
<comment type="cofactor">
    <cofactor evidence="1">
        <name>Ca(2+)</name>
        <dbReference type="ChEBI" id="CHEBI:29108"/>
    </cofactor>
</comment>
<dbReference type="Pfam" id="PF00884">
    <property type="entry name" value="Sulfatase"/>
    <property type="match status" value="1"/>
</dbReference>
<organism evidence="10 11">
    <name type="scientific">Colwellia psychrerythraea (strain 34H / ATCC BAA-681)</name>
    <name type="common">Vibrio psychroerythus</name>
    <dbReference type="NCBI Taxonomy" id="167879"/>
    <lineage>
        <taxon>Bacteria</taxon>
        <taxon>Pseudomonadati</taxon>
        <taxon>Pseudomonadota</taxon>
        <taxon>Gammaproteobacteria</taxon>
        <taxon>Alteromonadales</taxon>
        <taxon>Colwelliaceae</taxon>
        <taxon>Colwellia</taxon>
    </lineage>
</organism>
<protein>
    <submittedName>
        <fullName evidence="10">Sulfatase family protein</fullName>
    </submittedName>
</protein>
<accession>Q482C5</accession>
<feature type="signal peptide" evidence="8">
    <location>
        <begin position="1"/>
        <end position="21"/>
    </location>
</feature>